<evidence type="ECO:0000256" key="3">
    <source>
        <dbReference type="ARBA" id="ARBA00022729"/>
    </source>
</evidence>
<dbReference type="PANTHER" id="PTHR48063">
    <property type="entry name" value="LRR RECEPTOR-LIKE KINASE"/>
    <property type="match status" value="1"/>
</dbReference>
<evidence type="ECO:0000256" key="2">
    <source>
        <dbReference type="ARBA" id="ARBA00022692"/>
    </source>
</evidence>
<sequence>MDYHLLVECYCAAAGLNGIAGSWDTDTKPSNWGNGNDPCGDKWIGIICTGNRVTSIRLSSFGLSGTLSGDIQSLSELQYLDLSYNKNLRGPLPSTIGTLSKLQNLILVGCSFTGEIPKEIGQLSNLIFLSLNSNKFNGSIPPSLCCLSKLYWFDLSDNQLTGGLPISNWTSLGLDNLTNTKHFQLSSIENAGAGLAPPVAILLISVEPSGVWAVAAAIANPASTCCKCLKGKMATPFSERRLLDNNKLSGSIPSTLGLLNTLEVLRFDNNAQLTGPVPTNLNNLTRLTELLPLMFDAIENHALDGCPGI</sequence>
<dbReference type="InterPro" id="IPR032675">
    <property type="entry name" value="LRR_dom_sf"/>
</dbReference>
<proteinExistence type="predicted"/>
<evidence type="ECO:0000313" key="8">
    <source>
        <dbReference type="Proteomes" id="UP000000763"/>
    </source>
</evidence>
<evidence type="ECO:0000256" key="1">
    <source>
        <dbReference type="ARBA" id="ARBA00004479"/>
    </source>
</evidence>
<keyword evidence="6" id="KW-0325">Glycoprotein</keyword>
<keyword evidence="3" id="KW-0732">Signal</keyword>
<dbReference type="GO" id="GO:0016020">
    <property type="term" value="C:membrane"/>
    <property type="evidence" value="ECO:0007669"/>
    <property type="project" value="UniProtKB-SubCell"/>
</dbReference>
<organism evidence="7 8">
    <name type="scientific">Oryza sativa subsp. japonica</name>
    <name type="common">Rice</name>
    <dbReference type="NCBI Taxonomy" id="39947"/>
    <lineage>
        <taxon>Eukaryota</taxon>
        <taxon>Viridiplantae</taxon>
        <taxon>Streptophyta</taxon>
        <taxon>Embryophyta</taxon>
        <taxon>Tracheophyta</taxon>
        <taxon>Spermatophyta</taxon>
        <taxon>Magnoliopsida</taxon>
        <taxon>Liliopsida</taxon>
        <taxon>Poales</taxon>
        <taxon>Poaceae</taxon>
        <taxon>BOP clade</taxon>
        <taxon>Oryzoideae</taxon>
        <taxon>Oryzeae</taxon>
        <taxon>Oryzinae</taxon>
        <taxon>Oryza</taxon>
        <taxon>Oryza sativa</taxon>
    </lineage>
</organism>
<keyword evidence="5" id="KW-0472">Membrane</keyword>
<comment type="subcellular location">
    <subcellularLocation>
        <location evidence="1">Membrane</location>
        <topology evidence="1">Single-pass type I membrane protein</topology>
    </subcellularLocation>
</comment>
<gene>
    <name evidence="7" type="ordered locus">Os10g0145700</name>
</gene>
<keyword evidence="2" id="KW-0812">Transmembrane</keyword>
<dbReference type="PANTHER" id="PTHR48063:SF112">
    <property type="entry name" value="RECEPTOR LIKE PROTEIN 30-LIKE"/>
    <property type="match status" value="1"/>
</dbReference>
<dbReference type="Proteomes" id="UP000000763">
    <property type="component" value="Chromosome 10"/>
</dbReference>
<dbReference type="KEGG" id="dosa:Os10g0145700"/>
<dbReference type="InterPro" id="IPR001611">
    <property type="entry name" value="Leu-rich_rpt"/>
</dbReference>
<protein>
    <submittedName>
        <fullName evidence="7">Os10g0145700 protein</fullName>
    </submittedName>
</protein>
<evidence type="ECO:0000256" key="4">
    <source>
        <dbReference type="ARBA" id="ARBA00022989"/>
    </source>
</evidence>
<dbReference type="Gene3D" id="3.80.10.10">
    <property type="entry name" value="Ribonuclease Inhibitor"/>
    <property type="match status" value="2"/>
</dbReference>
<dbReference type="InterPro" id="IPR046956">
    <property type="entry name" value="RLP23-like"/>
</dbReference>
<name>C7J7T0_ORYSJ</name>
<evidence type="ECO:0000256" key="6">
    <source>
        <dbReference type="ARBA" id="ARBA00023180"/>
    </source>
</evidence>
<reference evidence="8" key="2">
    <citation type="journal article" date="2008" name="Nucleic Acids Res.">
        <title>The rice annotation project database (RAP-DB): 2008 update.</title>
        <authorList>
            <consortium name="The rice annotation project (RAP)"/>
        </authorList>
    </citation>
    <scope>GENOME REANNOTATION</scope>
    <source>
        <strain evidence="8">cv. Nipponbare</strain>
    </source>
</reference>
<dbReference type="AlphaFoldDB" id="C7J7T0"/>
<dbReference type="SUPFAM" id="SSF52058">
    <property type="entry name" value="L domain-like"/>
    <property type="match status" value="1"/>
</dbReference>
<dbReference type="EMBL" id="AP008216">
    <property type="protein sequence ID" value="BAH94750.1"/>
    <property type="molecule type" value="Genomic_DNA"/>
</dbReference>
<reference evidence="7 8" key="1">
    <citation type="journal article" date="2005" name="Nature">
        <title>The map-based sequence of the rice genome.</title>
        <authorList>
            <consortium name="International rice genome sequencing project (IRGSP)"/>
            <person name="Matsumoto T."/>
            <person name="Wu J."/>
            <person name="Kanamori H."/>
            <person name="Katayose Y."/>
            <person name="Fujisawa M."/>
            <person name="Namiki N."/>
            <person name="Mizuno H."/>
            <person name="Yamamoto K."/>
            <person name="Antonio B.A."/>
            <person name="Baba T."/>
            <person name="Sakata K."/>
            <person name="Nagamura Y."/>
            <person name="Aoki H."/>
            <person name="Arikawa K."/>
            <person name="Arita K."/>
            <person name="Bito T."/>
            <person name="Chiden Y."/>
            <person name="Fujitsuka N."/>
            <person name="Fukunaka R."/>
            <person name="Hamada M."/>
            <person name="Harada C."/>
            <person name="Hayashi A."/>
            <person name="Hijishita S."/>
            <person name="Honda M."/>
            <person name="Hosokawa S."/>
            <person name="Ichikawa Y."/>
            <person name="Idonuma A."/>
            <person name="Iijima M."/>
            <person name="Ikeda M."/>
            <person name="Ikeno M."/>
            <person name="Ito K."/>
            <person name="Ito S."/>
            <person name="Ito T."/>
            <person name="Ito Y."/>
            <person name="Ito Y."/>
            <person name="Iwabuchi A."/>
            <person name="Kamiya K."/>
            <person name="Karasawa W."/>
            <person name="Kurita K."/>
            <person name="Katagiri S."/>
            <person name="Kikuta A."/>
            <person name="Kobayashi H."/>
            <person name="Kobayashi N."/>
            <person name="Machita K."/>
            <person name="Maehara T."/>
            <person name="Masukawa M."/>
            <person name="Mizubayashi T."/>
            <person name="Mukai Y."/>
            <person name="Nagasaki H."/>
            <person name="Nagata Y."/>
            <person name="Naito S."/>
            <person name="Nakashima M."/>
            <person name="Nakama Y."/>
            <person name="Nakamichi Y."/>
            <person name="Nakamura M."/>
            <person name="Meguro A."/>
            <person name="Negishi M."/>
            <person name="Ohta I."/>
            <person name="Ohta T."/>
            <person name="Okamoto M."/>
            <person name="Ono N."/>
            <person name="Saji S."/>
            <person name="Sakaguchi M."/>
            <person name="Sakai K."/>
            <person name="Shibata M."/>
            <person name="Shimokawa T."/>
            <person name="Song J."/>
            <person name="Takazaki Y."/>
            <person name="Terasawa K."/>
            <person name="Tsugane M."/>
            <person name="Tsuji K."/>
            <person name="Ueda S."/>
            <person name="Waki K."/>
            <person name="Yamagata H."/>
            <person name="Yamamoto M."/>
            <person name="Yamamoto S."/>
            <person name="Yamane H."/>
            <person name="Yoshiki S."/>
            <person name="Yoshihara R."/>
            <person name="Yukawa K."/>
            <person name="Zhong H."/>
            <person name="Yano M."/>
            <person name="Yuan Q."/>
            <person name="Ouyang S."/>
            <person name="Liu J."/>
            <person name="Jones K.M."/>
            <person name="Gansberger K."/>
            <person name="Moffat K."/>
            <person name="Hill J."/>
            <person name="Bera J."/>
            <person name="Fadrosh D."/>
            <person name="Jin S."/>
            <person name="Johri S."/>
            <person name="Kim M."/>
            <person name="Overton L."/>
            <person name="Reardon M."/>
            <person name="Tsitrin T."/>
            <person name="Vuong H."/>
            <person name="Weaver B."/>
            <person name="Ciecko A."/>
            <person name="Tallon L."/>
            <person name="Jackson J."/>
            <person name="Pai G."/>
            <person name="Aken S.V."/>
            <person name="Utterback T."/>
            <person name="Reidmuller S."/>
            <person name="Feldblyum T."/>
            <person name="Hsiao J."/>
            <person name="Zismann V."/>
            <person name="Iobst S."/>
            <person name="de Vazeille A.R."/>
            <person name="Buell C.R."/>
            <person name="Ying K."/>
            <person name="Li Y."/>
            <person name="Lu T."/>
            <person name="Huang Y."/>
            <person name="Zhao Q."/>
            <person name="Feng Q."/>
            <person name="Zhang L."/>
            <person name="Zhu J."/>
            <person name="Weng Q."/>
            <person name="Mu J."/>
            <person name="Lu Y."/>
            <person name="Fan D."/>
            <person name="Liu Y."/>
            <person name="Guan J."/>
            <person name="Zhang Y."/>
            <person name="Yu S."/>
            <person name="Liu X."/>
            <person name="Zhang Y."/>
            <person name="Hong G."/>
            <person name="Han B."/>
            <person name="Choisne N."/>
            <person name="Demange N."/>
            <person name="Orjeda G."/>
            <person name="Samain S."/>
            <person name="Cattolico L."/>
            <person name="Pelletier E."/>
            <person name="Couloux A."/>
            <person name="Segurens B."/>
            <person name="Wincker P."/>
            <person name="D'Hont A."/>
            <person name="Scarpelli C."/>
            <person name="Weissenbach J."/>
            <person name="Salanoubat M."/>
            <person name="Quetier F."/>
            <person name="Yu Y."/>
            <person name="Kim H.R."/>
            <person name="Rambo T."/>
            <person name="Currie J."/>
            <person name="Collura K."/>
            <person name="Luo M."/>
            <person name="Yang T."/>
            <person name="Ammiraju J.S.S."/>
            <person name="Engler F."/>
            <person name="Soderlund C."/>
            <person name="Wing R.A."/>
            <person name="Palmer L.E."/>
            <person name="de la Bastide M."/>
            <person name="Spiegel L."/>
            <person name="Nascimento L."/>
            <person name="Zutavern T."/>
            <person name="O'Shaughnessy A."/>
            <person name="Dike S."/>
            <person name="Dedhia N."/>
            <person name="Preston R."/>
            <person name="Balija V."/>
            <person name="McCombie W.R."/>
            <person name="Chow T."/>
            <person name="Chen H."/>
            <person name="Chung M."/>
            <person name="Chen C."/>
            <person name="Shaw J."/>
            <person name="Wu H."/>
            <person name="Hsiao K."/>
            <person name="Chao Y."/>
            <person name="Chu M."/>
            <person name="Cheng C."/>
            <person name="Hour A."/>
            <person name="Lee P."/>
            <person name="Lin S."/>
            <person name="Lin Y."/>
            <person name="Liou J."/>
            <person name="Liu S."/>
            <person name="Hsing Y."/>
            <person name="Raghuvanshi S."/>
            <person name="Mohanty A."/>
            <person name="Bharti A.K."/>
            <person name="Gaur A."/>
            <person name="Gupta V."/>
            <person name="Kumar D."/>
            <person name="Ravi V."/>
            <person name="Vij S."/>
            <person name="Kapur A."/>
            <person name="Khurana P."/>
            <person name="Khurana P."/>
            <person name="Khurana J.P."/>
            <person name="Tyagi A.K."/>
            <person name="Gaikwad K."/>
            <person name="Singh A."/>
            <person name="Dalal V."/>
            <person name="Srivastava S."/>
            <person name="Dixit A."/>
            <person name="Pal A.K."/>
            <person name="Ghazi I.A."/>
            <person name="Yadav M."/>
            <person name="Pandit A."/>
            <person name="Bhargava A."/>
            <person name="Sureshbabu K."/>
            <person name="Batra K."/>
            <person name="Sharma T.R."/>
            <person name="Mohapatra T."/>
            <person name="Singh N.K."/>
            <person name="Messing J."/>
            <person name="Nelson A.B."/>
            <person name="Fuks G."/>
            <person name="Kavchok S."/>
            <person name="Keizer G."/>
            <person name="Linton E."/>
            <person name="Llaca V."/>
            <person name="Song R."/>
            <person name="Tanyolac B."/>
            <person name="Young S."/>
            <person name="Ho-Il K."/>
            <person name="Hahn J.H."/>
            <person name="Sangsakoo G."/>
            <person name="Vanavichit A."/>
            <person name="de Mattos Luiz.A.T."/>
            <person name="Zimmer P.D."/>
            <person name="Malone G."/>
            <person name="Dellagostin O."/>
            <person name="de Oliveira A.C."/>
            <person name="Bevan M."/>
            <person name="Bancroft I."/>
            <person name="Minx P."/>
            <person name="Cordum H."/>
            <person name="Wilson R."/>
            <person name="Cheng Z."/>
            <person name="Jin W."/>
            <person name="Jiang J."/>
            <person name="Leong S.A."/>
            <person name="Iwama H."/>
            <person name="Gojobori T."/>
            <person name="Itoh T."/>
            <person name="Niimura Y."/>
            <person name="Fujii Y."/>
            <person name="Habara T."/>
            <person name="Sakai H."/>
            <person name="Sato Y."/>
            <person name="Wilson G."/>
            <person name="Kumar K."/>
            <person name="McCouch S."/>
            <person name="Juretic N."/>
            <person name="Hoen D."/>
            <person name="Wright S."/>
            <person name="Bruskiewich R."/>
            <person name="Bureau T."/>
            <person name="Miyao A."/>
            <person name="Hirochika H."/>
            <person name="Nishikawa T."/>
            <person name="Kadowaki K."/>
            <person name="Sugiura M."/>
            <person name="Burr B."/>
            <person name="Sasaki T."/>
        </authorList>
    </citation>
    <scope>NUCLEOTIDE SEQUENCE [LARGE SCALE GENOMIC DNA]</scope>
    <source>
        <strain evidence="8">cv. Nipponbare</strain>
    </source>
</reference>
<accession>C7J7T0</accession>
<evidence type="ECO:0000313" key="7">
    <source>
        <dbReference type="EMBL" id="BAH94750.1"/>
    </source>
</evidence>
<dbReference type="FunFam" id="3.80.10.10:FF:000363">
    <property type="entry name" value="Leucine-rich repeat family protein"/>
    <property type="match status" value="1"/>
</dbReference>
<evidence type="ECO:0000256" key="5">
    <source>
        <dbReference type="ARBA" id="ARBA00023136"/>
    </source>
</evidence>
<dbReference type="Pfam" id="PF00560">
    <property type="entry name" value="LRR_1"/>
    <property type="match status" value="3"/>
</dbReference>
<keyword evidence="4" id="KW-1133">Transmembrane helix</keyword>